<evidence type="ECO:0000259" key="10">
    <source>
        <dbReference type="PROSITE" id="PS50928"/>
    </source>
</evidence>
<evidence type="ECO:0000256" key="1">
    <source>
        <dbReference type="ARBA" id="ARBA00004429"/>
    </source>
</evidence>
<dbReference type="OrthoDB" id="9814550at2"/>
<accession>A0A5A9GM08</accession>
<name>A0A5A9GM08_AZOLI</name>
<dbReference type="InterPro" id="IPR010065">
    <property type="entry name" value="AA_ABC_transptr_permease_3TM"/>
</dbReference>
<sequence length="243" mass="26157">MDLSFMQATLLTLLGGLPLTLHLTASSILLGGAGALVLALMRTSGIVLLSAPARAYVFVFRGTPLLIQLFMIYYGLGQFRPALQDLGLWSFFRDPYFCAVLAMAMNTAAYSSEIIRGGLASVPPGALEAASACGMRPLMRLRRIVLPLAIRQALPAYGNELVLMAKATSLASTITLMEVTGLAGKMIAQTYRAVEIFACAGLIYLALTLILTRAVLLLEWWLSPRRPRRQPAPPTICTTGEPA</sequence>
<evidence type="ECO:0000256" key="6">
    <source>
        <dbReference type="ARBA" id="ARBA00022692"/>
    </source>
</evidence>
<gene>
    <name evidence="11" type="ORF">FZ942_17345</name>
</gene>
<evidence type="ECO:0000313" key="12">
    <source>
        <dbReference type="Proteomes" id="UP000324927"/>
    </source>
</evidence>
<dbReference type="PROSITE" id="PS50928">
    <property type="entry name" value="ABC_TM1"/>
    <property type="match status" value="1"/>
</dbReference>
<dbReference type="InterPro" id="IPR035906">
    <property type="entry name" value="MetI-like_sf"/>
</dbReference>
<dbReference type="Proteomes" id="UP000324927">
    <property type="component" value="Unassembled WGS sequence"/>
</dbReference>
<dbReference type="EMBL" id="VTTN01000006">
    <property type="protein sequence ID" value="KAA0595498.1"/>
    <property type="molecule type" value="Genomic_DNA"/>
</dbReference>
<keyword evidence="7 9" id="KW-1133">Transmembrane helix</keyword>
<keyword evidence="3 9" id="KW-0813">Transport</keyword>
<dbReference type="GO" id="GO:0006865">
    <property type="term" value="P:amino acid transport"/>
    <property type="evidence" value="ECO:0007669"/>
    <property type="project" value="TreeGrafter"/>
</dbReference>
<feature type="transmembrane region" description="Helical" evidence="9">
    <location>
        <begin position="196"/>
        <end position="218"/>
    </location>
</feature>
<dbReference type="CDD" id="cd06261">
    <property type="entry name" value="TM_PBP2"/>
    <property type="match status" value="1"/>
</dbReference>
<dbReference type="GO" id="GO:0022857">
    <property type="term" value="F:transmembrane transporter activity"/>
    <property type="evidence" value="ECO:0007669"/>
    <property type="project" value="InterPro"/>
</dbReference>
<comment type="caution">
    <text evidence="11">The sequence shown here is derived from an EMBL/GenBank/DDBJ whole genome shotgun (WGS) entry which is preliminary data.</text>
</comment>
<protein>
    <submittedName>
        <fullName evidence="11">ABC transporter permease subunit</fullName>
    </submittedName>
</protein>
<dbReference type="InterPro" id="IPR043429">
    <property type="entry name" value="ArtM/GltK/GlnP/TcyL/YhdX-like"/>
</dbReference>
<evidence type="ECO:0000256" key="4">
    <source>
        <dbReference type="ARBA" id="ARBA00022475"/>
    </source>
</evidence>
<dbReference type="Gene3D" id="1.10.3720.10">
    <property type="entry name" value="MetI-like"/>
    <property type="match status" value="1"/>
</dbReference>
<comment type="subcellular location">
    <subcellularLocation>
        <location evidence="1">Cell inner membrane</location>
        <topology evidence="1">Multi-pass membrane protein</topology>
    </subcellularLocation>
    <subcellularLocation>
        <location evidence="9">Cell membrane</location>
        <topology evidence="9">Multi-pass membrane protein</topology>
    </subcellularLocation>
</comment>
<dbReference type="GO" id="GO:0043190">
    <property type="term" value="C:ATP-binding cassette (ABC) transporter complex"/>
    <property type="evidence" value="ECO:0007669"/>
    <property type="project" value="InterPro"/>
</dbReference>
<dbReference type="SUPFAM" id="SSF161098">
    <property type="entry name" value="MetI-like"/>
    <property type="match status" value="1"/>
</dbReference>
<comment type="similarity">
    <text evidence="2">Belongs to the binding-protein-dependent transport system permease family. HisMQ subfamily.</text>
</comment>
<evidence type="ECO:0000313" key="11">
    <source>
        <dbReference type="EMBL" id="KAA0595498.1"/>
    </source>
</evidence>
<dbReference type="AlphaFoldDB" id="A0A5A9GM08"/>
<dbReference type="Pfam" id="PF00528">
    <property type="entry name" value="BPD_transp_1"/>
    <property type="match status" value="1"/>
</dbReference>
<evidence type="ECO:0000256" key="5">
    <source>
        <dbReference type="ARBA" id="ARBA00022519"/>
    </source>
</evidence>
<dbReference type="NCBIfam" id="TIGR01726">
    <property type="entry name" value="HEQRo_perm_3TM"/>
    <property type="match status" value="1"/>
</dbReference>
<keyword evidence="12" id="KW-1185">Reference proteome</keyword>
<reference evidence="11 12" key="1">
    <citation type="submission" date="2019-08" db="EMBL/GenBank/DDBJ databases">
        <authorList>
            <person name="Grouzdev D."/>
            <person name="Tikhonova E."/>
            <person name="Kravchenko I."/>
        </authorList>
    </citation>
    <scope>NUCLEOTIDE SEQUENCE [LARGE SCALE GENOMIC DNA]</scope>
    <source>
        <strain evidence="11 12">59b</strain>
    </source>
</reference>
<feature type="domain" description="ABC transmembrane type-1" evidence="10">
    <location>
        <begin position="17"/>
        <end position="215"/>
    </location>
</feature>
<feature type="transmembrane region" description="Helical" evidence="9">
    <location>
        <begin position="55"/>
        <end position="76"/>
    </location>
</feature>
<evidence type="ECO:0000256" key="3">
    <source>
        <dbReference type="ARBA" id="ARBA00022448"/>
    </source>
</evidence>
<dbReference type="InterPro" id="IPR000515">
    <property type="entry name" value="MetI-like"/>
</dbReference>
<dbReference type="RefSeq" id="WP_149232327.1">
    <property type="nucleotide sequence ID" value="NZ_JBHSJA010000068.1"/>
</dbReference>
<keyword evidence="4" id="KW-1003">Cell membrane</keyword>
<evidence type="ECO:0000256" key="2">
    <source>
        <dbReference type="ARBA" id="ARBA00010072"/>
    </source>
</evidence>
<organism evidence="11 12">
    <name type="scientific">Azospirillum lipoferum</name>
    <dbReference type="NCBI Taxonomy" id="193"/>
    <lineage>
        <taxon>Bacteria</taxon>
        <taxon>Pseudomonadati</taxon>
        <taxon>Pseudomonadota</taxon>
        <taxon>Alphaproteobacteria</taxon>
        <taxon>Rhodospirillales</taxon>
        <taxon>Azospirillaceae</taxon>
        <taxon>Azospirillum</taxon>
    </lineage>
</organism>
<dbReference type="PANTHER" id="PTHR30614:SF10">
    <property type="entry name" value="ARGININE ABC TRANSPORTER PERMEASE PROTEIN ARTM"/>
    <property type="match status" value="1"/>
</dbReference>
<keyword evidence="5" id="KW-0997">Cell inner membrane</keyword>
<evidence type="ECO:0000256" key="9">
    <source>
        <dbReference type="RuleBase" id="RU363032"/>
    </source>
</evidence>
<proteinExistence type="inferred from homology"/>
<dbReference type="PANTHER" id="PTHR30614">
    <property type="entry name" value="MEMBRANE COMPONENT OF AMINO ACID ABC TRANSPORTER"/>
    <property type="match status" value="1"/>
</dbReference>
<evidence type="ECO:0000256" key="7">
    <source>
        <dbReference type="ARBA" id="ARBA00022989"/>
    </source>
</evidence>
<keyword evidence="6 9" id="KW-0812">Transmembrane</keyword>
<keyword evidence="8 9" id="KW-0472">Membrane</keyword>
<evidence type="ECO:0000256" key="8">
    <source>
        <dbReference type="ARBA" id="ARBA00023136"/>
    </source>
</evidence>